<dbReference type="Proteomes" id="UP000001745">
    <property type="component" value="Unassembled WGS sequence"/>
</dbReference>
<gene>
    <name evidence="2" type="ORF">TSTA_121090</name>
</gene>
<evidence type="ECO:0000256" key="1">
    <source>
        <dbReference type="SAM" id="Phobius"/>
    </source>
</evidence>
<keyword evidence="3" id="KW-1185">Reference proteome</keyword>
<dbReference type="OrthoDB" id="5593235at2759"/>
<dbReference type="OMA" id="YKFPMWV"/>
<protein>
    <submittedName>
        <fullName evidence="2">Uncharacterized protein</fullName>
    </submittedName>
</protein>
<keyword evidence="1" id="KW-0812">Transmembrane</keyword>
<evidence type="ECO:0000313" key="2">
    <source>
        <dbReference type="EMBL" id="EED18365.1"/>
    </source>
</evidence>
<reference evidence="3" key="1">
    <citation type="journal article" date="2015" name="Genome Announc.">
        <title>Genome sequence of the AIDS-associated pathogen Penicillium marneffei (ATCC18224) and its near taxonomic relative Talaromyces stipitatus (ATCC10500).</title>
        <authorList>
            <person name="Nierman W.C."/>
            <person name="Fedorova-Abrams N.D."/>
            <person name="Andrianopoulos A."/>
        </authorList>
    </citation>
    <scope>NUCLEOTIDE SEQUENCE [LARGE SCALE GENOMIC DNA]</scope>
    <source>
        <strain evidence="3">ATCC 10500 / CBS 375.48 / QM 6759 / NRRL 1006</strain>
    </source>
</reference>
<dbReference type="InParanoid" id="B8MA36"/>
<keyword evidence="1" id="KW-0472">Membrane</keyword>
<feature type="transmembrane region" description="Helical" evidence="1">
    <location>
        <begin position="30"/>
        <end position="51"/>
    </location>
</feature>
<dbReference type="AlphaFoldDB" id="B8MA36"/>
<dbReference type="VEuPathDB" id="FungiDB:TSTA_121090"/>
<dbReference type="HOGENOM" id="CLU_731785_0_0_1"/>
<dbReference type="PhylomeDB" id="B8MA36"/>
<dbReference type="GeneID" id="8102448"/>
<dbReference type="eggNOG" id="ENOG502S3V7">
    <property type="taxonomic scope" value="Eukaryota"/>
</dbReference>
<dbReference type="EMBL" id="EQ962655">
    <property type="protein sequence ID" value="EED18365.1"/>
    <property type="molecule type" value="Genomic_DNA"/>
</dbReference>
<organism evidence="2 3">
    <name type="scientific">Talaromyces stipitatus (strain ATCC 10500 / CBS 375.48 / QM 6759 / NRRL 1006)</name>
    <name type="common">Penicillium stipitatum</name>
    <dbReference type="NCBI Taxonomy" id="441959"/>
    <lineage>
        <taxon>Eukaryota</taxon>
        <taxon>Fungi</taxon>
        <taxon>Dikarya</taxon>
        <taxon>Ascomycota</taxon>
        <taxon>Pezizomycotina</taxon>
        <taxon>Eurotiomycetes</taxon>
        <taxon>Eurotiomycetidae</taxon>
        <taxon>Eurotiales</taxon>
        <taxon>Trichocomaceae</taxon>
        <taxon>Talaromyces</taxon>
        <taxon>Talaromyces sect. Talaromyces</taxon>
    </lineage>
</organism>
<evidence type="ECO:0000313" key="3">
    <source>
        <dbReference type="Proteomes" id="UP000001745"/>
    </source>
</evidence>
<name>B8MA36_TALSN</name>
<proteinExistence type="predicted"/>
<dbReference type="STRING" id="441959.B8MA36"/>
<accession>B8MA36</accession>
<dbReference type="RefSeq" id="XP_002482357.1">
    <property type="nucleotide sequence ID" value="XM_002482312.1"/>
</dbReference>
<sequence>MAYTDEKLHNLEENIEPIYAKHSQHRRSKIFLIALLGGTITFYSLFGIILLCFYSDATLLALITNPHFNHKYNHLQNQWINTKSSIALDEKPRGVNIAAVVEYRNWERSSILNCYLRRNLVEYGGLLDEVVFIPETTDREHLEWLYETVNKSESYSIRPYFFPAADTKDIYIKIDGDVVYIEDNVIPTIINTKLQHPETGIVSANVIHQPAVAEFHRRAGVVLPQLLDIKSLSQDSKTSGRNWIPFLSYWRNMLESWFCQQRPAPSSSSSIYLVSNSASATEQYTWLSQAQQHNSFLHHLERDELQSYKFPLWKNPPGEISGAFVVLPGNSNASNINSSTLSQQRDVLIDGKGVVSHYDDAAGKEGLDVTNILNRYRKYAEDHACFAD</sequence>
<keyword evidence="1" id="KW-1133">Transmembrane helix</keyword>